<keyword evidence="3" id="KW-1185">Reference proteome</keyword>
<organism evidence="2 3">
    <name type="scientific">Paraglaciecola polaris LMG 21857</name>
    <dbReference type="NCBI Taxonomy" id="1129793"/>
    <lineage>
        <taxon>Bacteria</taxon>
        <taxon>Pseudomonadati</taxon>
        <taxon>Pseudomonadota</taxon>
        <taxon>Gammaproteobacteria</taxon>
        <taxon>Alteromonadales</taxon>
        <taxon>Alteromonadaceae</taxon>
        <taxon>Paraglaciecola</taxon>
    </lineage>
</organism>
<dbReference type="EMBL" id="BAER01000083">
    <property type="protein sequence ID" value="GAC33984.1"/>
    <property type="molecule type" value="Genomic_DNA"/>
</dbReference>
<proteinExistence type="predicted"/>
<reference evidence="3" key="1">
    <citation type="journal article" date="2014" name="Environ. Microbiol.">
        <title>Comparative genomics of the marine bacterial genus Glaciecola reveals the high degree of genomic diversity and genomic characteristic for cold adaptation.</title>
        <authorList>
            <person name="Qin Q.L."/>
            <person name="Xie B.B."/>
            <person name="Yu Y."/>
            <person name="Shu Y.L."/>
            <person name="Rong J.C."/>
            <person name="Zhang Y.J."/>
            <person name="Zhao D.L."/>
            <person name="Chen X.L."/>
            <person name="Zhang X.Y."/>
            <person name="Chen B."/>
            <person name="Zhou B.C."/>
            <person name="Zhang Y.Z."/>
        </authorList>
    </citation>
    <scope>NUCLEOTIDE SEQUENCE [LARGE SCALE GENOMIC DNA]</scope>
    <source>
        <strain evidence="3">LMG 21857</strain>
    </source>
</reference>
<comment type="caution">
    <text evidence="2">The sequence shown here is derived from an EMBL/GenBank/DDBJ whole genome shotgun (WGS) entry which is preliminary data.</text>
</comment>
<sequence length="39" mass="4241">MKKIHASFSKKDINGRDKGKQNAGDHFATVPTSIAVITQ</sequence>
<gene>
    <name evidence="2" type="ORF">GPLA_3093</name>
</gene>
<dbReference type="Proteomes" id="UP000006322">
    <property type="component" value="Unassembled WGS sequence"/>
</dbReference>
<protein>
    <submittedName>
        <fullName evidence="2">Uncharacterized protein</fullName>
    </submittedName>
</protein>
<dbReference type="AlphaFoldDB" id="K6YMR7"/>
<name>K6YMR7_9ALTE</name>
<evidence type="ECO:0000256" key="1">
    <source>
        <dbReference type="SAM" id="MobiDB-lite"/>
    </source>
</evidence>
<evidence type="ECO:0000313" key="2">
    <source>
        <dbReference type="EMBL" id="GAC33984.1"/>
    </source>
</evidence>
<feature type="compositionally biased region" description="Basic and acidic residues" evidence="1">
    <location>
        <begin position="9"/>
        <end position="20"/>
    </location>
</feature>
<feature type="region of interest" description="Disordered" evidence="1">
    <location>
        <begin position="1"/>
        <end position="30"/>
    </location>
</feature>
<evidence type="ECO:0000313" key="3">
    <source>
        <dbReference type="Proteomes" id="UP000006322"/>
    </source>
</evidence>
<accession>K6YMR7</accession>